<dbReference type="Proteomes" id="UP000267516">
    <property type="component" value="Segment"/>
</dbReference>
<dbReference type="EMBL" id="MF768985">
    <property type="protein sequence ID" value="ATU83749.1"/>
    <property type="molecule type" value="Genomic_DNA"/>
</dbReference>
<reference evidence="1" key="1">
    <citation type="journal article" date="2018" name="Aquaculture">
        <title>Complete genome sequence of a white spot syndrome virus associated with a disease incursion in Australia.</title>
        <authorList>
            <person name="Oakey J."/>
            <person name="Smith C.S."/>
        </authorList>
    </citation>
    <scope>NUCLEOTIDE SEQUENCE [LARGE SCALE GENOMIC DNA]</scope>
    <source>
        <strain evidence="1">WSSV-AU</strain>
    </source>
</reference>
<protein>
    <submittedName>
        <fullName evidence="1">ORF317</fullName>
    </submittedName>
</protein>
<name>A0A2D3I5T5_9VIRU</name>
<proteinExistence type="predicted"/>
<sequence>MAFSLKRVYLKNRSKRYSLKLLPWNMEQSQMLNIQPLINSKGPESLLRRSAQTMEITTTDTGKFELKPLQQRMLHKLFWTQSLKEMTP</sequence>
<accession>A0A2D3I5T5</accession>
<evidence type="ECO:0000313" key="1">
    <source>
        <dbReference type="EMBL" id="ATU83749.1"/>
    </source>
</evidence>
<organism evidence="1">
    <name type="scientific">White spot syndrome virus</name>
    <dbReference type="NCBI Taxonomy" id="342409"/>
    <lineage>
        <taxon>Viruses</taxon>
        <taxon>Viruses incertae sedis</taxon>
        <taxon>Naldaviricetes</taxon>
        <taxon>Nimaviridae</taxon>
        <taxon>Whispovirus</taxon>
    </lineage>
</organism>